<feature type="transmembrane region" description="Helical" evidence="1">
    <location>
        <begin position="12"/>
        <end position="35"/>
    </location>
</feature>
<keyword evidence="1" id="KW-1133">Transmembrane helix</keyword>
<proteinExistence type="predicted"/>
<keyword evidence="1" id="KW-0812">Transmembrane</keyword>
<reference evidence="2 3" key="1">
    <citation type="submission" date="2020-09" db="EMBL/GenBank/DDBJ databases">
        <title>Genomic characterization of a novel Parvarchaeota family in acid mine drainage sediments.</title>
        <authorList>
            <person name="Luo Z.-H."/>
        </authorList>
    </citation>
    <scope>NUCLEOTIDE SEQUENCE [LARGE SCALE GENOMIC DNA]</scope>
    <source>
        <strain evidence="2">MAS1_bins.189</strain>
    </source>
</reference>
<name>A0A8T3UVQ2_9ARCH</name>
<keyword evidence="1" id="KW-0472">Membrane</keyword>
<protein>
    <submittedName>
        <fullName evidence="2">Uncharacterized protein</fullName>
    </submittedName>
</protein>
<evidence type="ECO:0000256" key="1">
    <source>
        <dbReference type="SAM" id="Phobius"/>
    </source>
</evidence>
<sequence length="147" mass="15508">MRSKLINNKRGATIVEMIMVLTILVIFALVAVIIMRSGFLSSLLTSSKLNFGNSTVQCSITTKEISSSSSSCTYELTASQGTSGVIYYLFGQGQEQCSYLAGSTNCVKEVTISNYALFKCNTSGDSSSGTQVTSPGGEYTVNVTCGG</sequence>
<comment type="caution">
    <text evidence="2">The sequence shown here is derived from an EMBL/GenBank/DDBJ whole genome shotgun (WGS) entry which is preliminary data.</text>
</comment>
<dbReference type="AlphaFoldDB" id="A0A8T3UVQ2"/>
<evidence type="ECO:0000313" key="3">
    <source>
        <dbReference type="Proteomes" id="UP000718571"/>
    </source>
</evidence>
<gene>
    <name evidence="2" type="ORF">IHE51_01045</name>
</gene>
<evidence type="ECO:0000313" key="2">
    <source>
        <dbReference type="EMBL" id="MBE5728429.1"/>
    </source>
</evidence>
<dbReference type="Proteomes" id="UP000718571">
    <property type="component" value="Unassembled WGS sequence"/>
</dbReference>
<organism evidence="2 3">
    <name type="scientific">Candidatus Acidifodinimicrobium mancum</name>
    <dbReference type="NCBI Taxonomy" id="2898728"/>
    <lineage>
        <taxon>Archaea</taxon>
        <taxon>Candidatus Parvarchaeota</taxon>
        <taxon>Candidatus Acidifodinimicrobiaceae</taxon>
        <taxon>Candidatus Acidifodinimicrobium</taxon>
    </lineage>
</organism>
<accession>A0A8T3UVQ2</accession>
<dbReference type="EMBL" id="JADFAR010000012">
    <property type="protein sequence ID" value="MBE5728429.1"/>
    <property type="molecule type" value="Genomic_DNA"/>
</dbReference>